<dbReference type="GO" id="GO:0005737">
    <property type="term" value="C:cytoplasm"/>
    <property type="evidence" value="ECO:0007669"/>
    <property type="project" value="TreeGrafter"/>
</dbReference>
<evidence type="ECO:0000256" key="2">
    <source>
        <dbReference type="SAM" id="MobiDB-lite"/>
    </source>
</evidence>
<keyword evidence="1" id="KW-0175">Coiled coil</keyword>
<feature type="region of interest" description="Disordered" evidence="2">
    <location>
        <begin position="526"/>
        <end position="614"/>
    </location>
</feature>
<evidence type="ECO:0000256" key="1">
    <source>
        <dbReference type="SAM" id="Coils"/>
    </source>
</evidence>
<name>A0A1E3IWU4_9TREE</name>
<dbReference type="PANTHER" id="PTHR19321:SF41">
    <property type="entry name" value="FASCETTO-RELATED"/>
    <property type="match status" value="1"/>
</dbReference>
<organism evidence="3 4">
    <name type="scientific">Cryptococcus depauperatus CBS 7841</name>
    <dbReference type="NCBI Taxonomy" id="1295531"/>
    <lineage>
        <taxon>Eukaryota</taxon>
        <taxon>Fungi</taxon>
        <taxon>Dikarya</taxon>
        <taxon>Basidiomycota</taxon>
        <taxon>Agaricomycotina</taxon>
        <taxon>Tremellomycetes</taxon>
        <taxon>Tremellales</taxon>
        <taxon>Cryptococcaceae</taxon>
        <taxon>Cryptococcus</taxon>
    </lineage>
</organism>
<dbReference type="OrthoDB" id="642895at2759"/>
<dbReference type="GO" id="GO:0051256">
    <property type="term" value="P:mitotic spindle midzone assembly"/>
    <property type="evidence" value="ECO:0007669"/>
    <property type="project" value="TreeGrafter"/>
</dbReference>
<evidence type="ECO:0000313" key="3">
    <source>
        <dbReference type="EMBL" id="WVN90704.1"/>
    </source>
</evidence>
<protein>
    <submittedName>
        <fullName evidence="3">Uncharacterized protein</fullName>
    </submittedName>
</protein>
<feature type="coiled-coil region" evidence="1">
    <location>
        <begin position="45"/>
        <end position="72"/>
    </location>
</feature>
<dbReference type="AlphaFoldDB" id="A0A1E3IWU4"/>
<dbReference type="Gene3D" id="1.20.58.1520">
    <property type="match status" value="1"/>
</dbReference>
<dbReference type="GO" id="GO:1990023">
    <property type="term" value="C:mitotic spindle midzone"/>
    <property type="evidence" value="ECO:0007669"/>
    <property type="project" value="TreeGrafter"/>
</dbReference>
<dbReference type="KEGG" id="cdep:91090154"/>
<reference evidence="3" key="1">
    <citation type="submission" date="2016-06" db="EMBL/GenBank/DDBJ databases">
        <authorList>
            <person name="Cuomo C."/>
            <person name="Litvintseva A."/>
            <person name="Heitman J."/>
            <person name="Chen Y."/>
            <person name="Sun S."/>
            <person name="Springer D."/>
            <person name="Dromer F."/>
            <person name="Young S."/>
            <person name="Zeng Q."/>
            <person name="Chapman S."/>
            <person name="Gujja S."/>
            <person name="Saif S."/>
            <person name="Birren B."/>
        </authorList>
    </citation>
    <scope>NUCLEOTIDE SEQUENCE</scope>
    <source>
        <strain evidence="3">CBS 7841</strain>
    </source>
</reference>
<proteinExistence type="predicted"/>
<feature type="compositionally biased region" description="Polar residues" evidence="2">
    <location>
        <begin position="597"/>
        <end position="612"/>
    </location>
</feature>
<accession>A0A1E3IWU4</accession>
<dbReference type="Pfam" id="PF03999">
    <property type="entry name" value="MAP65_ASE1"/>
    <property type="match status" value="1"/>
</dbReference>
<dbReference type="VEuPathDB" id="FungiDB:L203_00652"/>
<evidence type="ECO:0000313" key="4">
    <source>
        <dbReference type="Proteomes" id="UP000094043"/>
    </source>
</evidence>
<gene>
    <name evidence="3" type="ORF">L203_105946</name>
</gene>
<reference evidence="3" key="2">
    <citation type="journal article" date="2022" name="Elife">
        <title>Obligate sexual reproduction of a homothallic fungus closely related to the Cryptococcus pathogenic species complex.</title>
        <authorList>
            <person name="Passer A.R."/>
            <person name="Clancey S.A."/>
            <person name="Shea T."/>
            <person name="David-Palma M."/>
            <person name="Averette A.F."/>
            <person name="Boekhout T."/>
            <person name="Porcel B.M."/>
            <person name="Nowrousian M."/>
            <person name="Cuomo C.A."/>
            <person name="Sun S."/>
            <person name="Heitman J."/>
            <person name="Coelho M.A."/>
        </authorList>
    </citation>
    <scope>NUCLEOTIDE SEQUENCE</scope>
    <source>
        <strain evidence="3">CBS 7841</strain>
    </source>
</reference>
<dbReference type="EMBL" id="CP143791">
    <property type="protein sequence ID" value="WVN90704.1"/>
    <property type="molecule type" value="Genomic_DNA"/>
</dbReference>
<feature type="compositionally biased region" description="Low complexity" evidence="2">
    <location>
        <begin position="543"/>
        <end position="553"/>
    </location>
</feature>
<dbReference type="GO" id="GO:0008017">
    <property type="term" value="F:microtubule binding"/>
    <property type="evidence" value="ECO:0007669"/>
    <property type="project" value="InterPro"/>
</dbReference>
<feature type="compositionally biased region" description="Polar residues" evidence="2">
    <location>
        <begin position="557"/>
        <end position="572"/>
    </location>
</feature>
<keyword evidence="4" id="KW-1185">Reference proteome</keyword>
<reference evidence="3" key="3">
    <citation type="submission" date="2024-01" db="EMBL/GenBank/DDBJ databases">
        <authorList>
            <person name="Coelho M.A."/>
            <person name="David-Palma M."/>
            <person name="Shea T."/>
            <person name="Sun S."/>
            <person name="Cuomo C.A."/>
            <person name="Heitman J."/>
        </authorList>
    </citation>
    <scope>NUCLEOTIDE SEQUENCE</scope>
    <source>
        <strain evidence="3">CBS 7841</strain>
    </source>
</reference>
<dbReference type="InterPro" id="IPR007145">
    <property type="entry name" value="MAP65_Ase1_PRC1"/>
</dbReference>
<feature type="region of interest" description="Disordered" evidence="2">
    <location>
        <begin position="677"/>
        <end position="721"/>
    </location>
</feature>
<dbReference type="PANTHER" id="PTHR19321">
    <property type="entry name" value="PROTEIN REGULATOR OF CYTOKINESIS 1 PRC1-RELATED"/>
    <property type="match status" value="1"/>
</dbReference>
<feature type="region of interest" description="Disordered" evidence="2">
    <location>
        <begin position="628"/>
        <end position="651"/>
    </location>
</feature>
<feature type="compositionally biased region" description="Polar residues" evidence="2">
    <location>
        <begin position="638"/>
        <end position="651"/>
    </location>
</feature>
<sequence length="721" mass="79976">MSEYLAEQTPHLKSLHAQLALSDDILQADLARIEAAIKGVITSIIREREAQVDGLKDDIAQLKRDVVNLSRAVGQKGRDVTAASRRESPQEETLPRQLEQLNDQANQLKEIYDSSLAHIQSQQAQLNRLSILLGPPFQPSKPLQPIASSSRCSTSTGYKKRASTQTIAQAIASGAQQNQNHVWYDVGDDITEELDMAMIKAVEERNVRKKGLCQSLFNLLWLHSELALPSISASTHHPFPPDLLPDHAEEEVPGAYASFEDLLNTVITSNELPTGDCEEWPEIGNLEGMEGVEPEIGLMEWADEVTDLWNTRKEEHEAKIQDLYNLVEPLWTRLQVDQETMDCFVEMNRGSGEATIKAYEIEYERLLELRRASLSSFIESTRKEIDALQTELMLSPDERSEFSAYIDDDYTEELLRLHELEIERLRGEVESKAALLPKVREWHVLVGDEEELERNSLDPNRFSRRGGAMLREEKLRKRVNVLKPKIEMELLSLLPTWEEEHGRPFLVSGERVVSKIHDALEAKELAKEAKKRAKQGLGPPPAVSASSSRPLAPTKTVRATPSHSIHSNNSKSRSTRLGKRSAPDPTPSQPAKRKKATTSPSNCMGTVSNYGSSRRPICGAGKTVRSVSNRLGAGSPTPYHQTGMRSMSHPSATMFSSAHSKATPYMAKSNTKTIKAVGGLTAGGNEGNLRRKSFKPRPSVAPSVIGGGGLGGWSEEDEDVF</sequence>
<dbReference type="RefSeq" id="XP_066071404.1">
    <property type="nucleotide sequence ID" value="XM_066215307.1"/>
</dbReference>
<dbReference type="GeneID" id="91090154"/>
<dbReference type="Proteomes" id="UP000094043">
    <property type="component" value="Chromosome 8"/>
</dbReference>